<dbReference type="AlphaFoldDB" id="A0A9Q1ANY1"/>
<evidence type="ECO:0000313" key="1">
    <source>
        <dbReference type="EMBL" id="KAJ6778364.1"/>
    </source>
</evidence>
<reference evidence="1" key="2">
    <citation type="journal article" date="2023" name="Int. J. Mol. Sci.">
        <title>De Novo Assembly and Annotation of 11 Diverse Shrub Willow (Salix) Genomes Reveals Novel Gene Organization in Sex-Linked Regions.</title>
        <authorList>
            <person name="Hyden B."/>
            <person name="Feng K."/>
            <person name="Yates T.B."/>
            <person name="Jawdy S."/>
            <person name="Cereghino C."/>
            <person name="Smart L.B."/>
            <person name="Muchero W."/>
        </authorList>
    </citation>
    <scope>NUCLEOTIDE SEQUENCE</scope>
    <source>
        <tissue evidence="1">Shoot tip</tissue>
    </source>
</reference>
<proteinExistence type="predicted"/>
<keyword evidence="2" id="KW-1185">Reference proteome</keyword>
<reference evidence="1" key="1">
    <citation type="submission" date="2022-11" db="EMBL/GenBank/DDBJ databases">
        <authorList>
            <person name="Hyden B.L."/>
            <person name="Feng K."/>
            <person name="Yates T."/>
            <person name="Jawdy S."/>
            <person name="Smart L.B."/>
            <person name="Muchero W."/>
        </authorList>
    </citation>
    <scope>NUCLEOTIDE SEQUENCE</scope>
    <source>
        <tissue evidence="1">Shoot tip</tissue>
    </source>
</reference>
<sequence length="37" mass="4540">MNETKVRISWKWWWDLKLSNKHAESAYAELQGLRLNH</sequence>
<gene>
    <name evidence="1" type="ORF">OIU74_002207</name>
</gene>
<dbReference type="Proteomes" id="UP001151752">
    <property type="component" value="Chromosome 16"/>
</dbReference>
<dbReference type="EMBL" id="JAPFFM010000001">
    <property type="protein sequence ID" value="KAJ6778364.1"/>
    <property type="molecule type" value="Genomic_DNA"/>
</dbReference>
<name>A0A9Q1ANY1_9ROSI</name>
<evidence type="ECO:0000313" key="2">
    <source>
        <dbReference type="Proteomes" id="UP001151752"/>
    </source>
</evidence>
<protein>
    <submittedName>
        <fullName evidence="1">Uncharacterized protein</fullName>
    </submittedName>
</protein>
<organism evidence="1 2">
    <name type="scientific">Salix koriyanagi</name>
    <dbReference type="NCBI Taxonomy" id="2511006"/>
    <lineage>
        <taxon>Eukaryota</taxon>
        <taxon>Viridiplantae</taxon>
        <taxon>Streptophyta</taxon>
        <taxon>Embryophyta</taxon>
        <taxon>Tracheophyta</taxon>
        <taxon>Spermatophyta</taxon>
        <taxon>Magnoliopsida</taxon>
        <taxon>eudicotyledons</taxon>
        <taxon>Gunneridae</taxon>
        <taxon>Pentapetalae</taxon>
        <taxon>rosids</taxon>
        <taxon>fabids</taxon>
        <taxon>Malpighiales</taxon>
        <taxon>Salicaceae</taxon>
        <taxon>Saliceae</taxon>
        <taxon>Salix</taxon>
    </lineage>
</organism>
<accession>A0A9Q1ANY1</accession>
<comment type="caution">
    <text evidence="1">The sequence shown here is derived from an EMBL/GenBank/DDBJ whole genome shotgun (WGS) entry which is preliminary data.</text>
</comment>